<evidence type="ECO:0000313" key="1">
    <source>
        <dbReference type="EMBL" id="CAD2218469.1"/>
    </source>
</evidence>
<dbReference type="OrthoDB" id="278212at2759"/>
<dbReference type="Gene3D" id="3.10.280.10">
    <property type="entry name" value="Mitochondrial glycoprotein"/>
    <property type="match status" value="1"/>
</dbReference>
<organism evidence="1 2">
    <name type="scientific">Angomonas deanei</name>
    <dbReference type="NCBI Taxonomy" id="59799"/>
    <lineage>
        <taxon>Eukaryota</taxon>
        <taxon>Discoba</taxon>
        <taxon>Euglenozoa</taxon>
        <taxon>Kinetoplastea</taxon>
        <taxon>Metakinetoplastina</taxon>
        <taxon>Trypanosomatida</taxon>
        <taxon>Trypanosomatidae</taxon>
        <taxon>Strigomonadinae</taxon>
        <taxon>Angomonas</taxon>
    </lineage>
</organism>
<name>A0A7G2CG30_9TRYP</name>
<proteinExistence type="predicted"/>
<evidence type="ECO:0000313" key="2">
    <source>
        <dbReference type="Proteomes" id="UP000515908"/>
    </source>
</evidence>
<dbReference type="GO" id="GO:0005759">
    <property type="term" value="C:mitochondrial matrix"/>
    <property type="evidence" value="ECO:0007669"/>
    <property type="project" value="InterPro"/>
</dbReference>
<gene>
    <name evidence="1" type="ORF">ADEAN_000595800</name>
</gene>
<dbReference type="EMBL" id="LR877155">
    <property type="protein sequence ID" value="CAD2218469.1"/>
    <property type="molecule type" value="Genomic_DNA"/>
</dbReference>
<reference evidence="1 2" key="1">
    <citation type="submission" date="2020-08" db="EMBL/GenBank/DDBJ databases">
        <authorList>
            <person name="Newling K."/>
            <person name="Davey J."/>
            <person name="Forrester S."/>
        </authorList>
    </citation>
    <scope>NUCLEOTIDE SEQUENCE [LARGE SCALE GENOMIC DNA]</scope>
    <source>
        <strain evidence="2">Crithidia deanei Carvalho (ATCC PRA-265)</strain>
    </source>
</reference>
<dbReference type="SUPFAM" id="SSF54529">
    <property type="entry name" value="Mitochondrial glycoprotein MAM33-like"/>
    <property type="match status" value="1"/>
</dbReference>
<dbReference type="InterPro" id="IPR003428">
    <property type="entry name" value="MAM33"/>
</dbReference>
<accession>A0A7G2CG30</accession>
<dbReference type="Pfam" id="PF02330">
    <property type="entry name" value="MAM33"/>
    <property type="match status" value="1"/>
</dbReference>
<keyword evidence="2" id="KW-1185">Reference proteome</keyword>
<dbReference type="PANTHER" id="PTHR10826:SF6">
    <property type="entry name" value="PROTEIN, PUTATIVE-RELATED"/>
    <property type="match status" value="1"/>
</dbReference>
<dbReference type="VEuPathDB" id="TriTrypDB:ADEAN_000595800"/>
<sequence>MRHFLRNRCLTSFRTFPLATCGRFCHAPGKEEAASDKEAAPQRSVPRRHRKLYNITVREEGEEALRDFLPEKPLLPPGWTLHHEAGQNKFELRKRVEVRACGVEQIHVIALLERKKYEGTYRMDNGEREEQEYLNFVAFIEKESYPNGGLEFGLTSIDMDLVLDSLTLHPNKAQLEVARSSWFPTMGNKEKPLTTISAKRMRDNFYRGPMISELDEDFSDEIFDYLDERGINNSFANFMMSQAYYLEQEEYLNWLRLLRRFAD</sequence>
<dbReference type="AlphaFoldDB" id="A0A7G2CG30"/>
<protein>
    <submittedName>
        <fullName evidence="1">Mitochondrial glycoprotein, putative</fullName>
    </submittedName>
</protein>
<dbReference type="PANTHER" id="PTHR10826">
    <property type="entry name" value="COMPLEMENT COMPONENT 1"/>
    <property type="match status" value="1"/>
</dbReference>
<dbReference type="Proteomes" id="UP000515908">
    <property type="component" value="Chromosome 11"/>
</dbReference>
<dbReference type="InterPro" id="IPR036561">
    <property type="entry name" value="MAM33_sf"/>
</dbReference>